<dbReference type="InterPro" id="IPR013249">
    <property type="entry name" value="RNA_pol_sigma70_r4_t2"/>
</dbReference>
<feature type="domain" description="RNA polymerase sigma-70 region 2" evidence="6">
    <location>
        <begin position="5"/>
        <end position="71"/>
    </location>
</feature>
<dbReference type="SUPFAM" id="SSF88659">
    <property type="entry name" value="Sigma3 and sigma4 domains of RNA polymerase sigma factors"/>
    <property type="match status" value="1"/>
</dbReference>
<dbReference type="Proteomes" id="UP000027142">
    <property type="component" value="Chromosome"/>
</dbReference>
<dbReference type="HOGENOM" id="CLU_047691_3_4_9"/>
<evidence type="ECO:0000256" key="5">
    <source>
        <dbReference type="ARBA" id="ARBA00023163"/>
    </source>
</evidence>
<dbReference type="GO" id="GO:0006352">
    <property type="term" value="P:DNA-templated transcription initiation"/>
    <property type="evidence" value="ECO:0007669"/>
    <property type="project" value="InterPro"/>
</dbReference>
<evidence type="ECO:0000259" key="6">
    <source>
        <dbReference type="Pfam" id="PF04542"/>
    </source>
</evidence>
<dbReference type="AlphaFoldDB" id="A0A060M1I1"/>
<dbReference type="Gene3D" id="1.10.10.10">
    <property type="entry name" value="Winged helix-like DNA-binding domain superfamily/Winged helix DNA-binding domain"/>
    <property type="match status" value="1"/>
</dbReference>
<proteinExistence type="inferred from homology"/>
<gene>
    <name evidence="8" type="ORF">BleG1_3333</name>
</gene>
<dbReference type="SUPFAM" id="SSF88946">
    <property type="entry name" value="Sigma2 domain of RNA polymerase sigma factors"/>
    <property type="match status" value="1"/>
</dbReference>
<dbReference type="PANTHER" id="PTHR43133:SF8">
    <property type="entry name" value="RNA POLYMERASE SIGMA FACTOR HI_1459-RELATED"/>
    <property type="match status" value="1"/>
</dbReference>
<evidence type="ECO:0000256" key="3">
    <source>
        <dbReference type="ARBA" id="ARBA00023082"/>
    </source>
</evidence>
<reference evidence="8 9" key="1">
    <citation type="journal article" date="2014" name="Gene">
        <title>A comparative genomic analysis of the alkalitolerant soil bacterium Bacillus lehensis G1.</title>
        <authorList>
            <person name="Noor Y.M."/>
            <person name="Samsulrizal N.H."/>
            <person name="Jema'on N.A."/>
            <person name="Low K.O."/>
            <person name="Ramli A.N."/>
            <person name="Alias N.I."/>
            <person name="Damis S.I."/>
            <person name="Fuzi S.F."/>
            <person name="Isa M.N."/>
            <person name="Murad A.M."/>
            <person name="Raih M.F."/>
            <person name="Bakar F.D."/>
            <person name="Najimudin N."/>
            <person name="Mahadi N.M."/>
            <person name="Illias R.M."/>
        </authorList>
    </citation>
    <scope>NUCLEOTIDE SEQUENCE [LARGE SCALE GENOMIC DNA]</scope>
    <source>
        <strain evidence="8 9">G1</strain>
    </source>
</reference>
<keyword evidence="4" id="KW-0238">DNA-binding</keyword>
<keyword evidence="9" id="KW-1185">Reference proteome</keyword>
<dbReference type="CDD" id="cd06171">
    <property type="entry name" value="Sigma70_r4"/>
    <property type="match status" value="1"/>
</dbReference>
<keyword evidence="2" id="KW-0805">Transcription regulation</keyword>
<dbReference type="RefSeq" id="WP_038483302.1">
    <property type="nucleotide sequence ID" value="NZ_CP003923.1"/>
</dbReference>
<dbReference type="OrthoDB" id="9784984at2"/>
<comment type="similarity">
    <text evidence="1">Belongs to the sigma-70 factor family. ECF subfamily.</text>
</comment>
<dbReference type="InterPro" id="IPR014284">
    <property type="entry name" value="RNA_pol_sigma-70_dom"/>
</dbReference>
<dbReference type="KEGG" id="ble:BleG1_3333"/>
<sequence length="152" mass="18131">MIVHEALERDIQSFALSIAANEHEANDLIQYAWEKSLSYKELHEWPYYKQKAWFYRVMKNELIDLRRKHRREIGLDETKEPVFFPTEFNNLEIIELLNKLPPKQKDLVFKRYWLGLSSAEIGKSLNIPSGTVRYQLTKAIGFLRQLIQEAYE</sequence>
<organism evidence="8 9">
    <name type="scientific">Shouchella lehensis G1</name>
    <dbReference type="NCBI Taxonomy" id="1246626"/>
    <lineage>
        <taxon>Bacteria</taxon>
        <taxon>Bacillati</taxon>
        <taxon>Bacillota</taxon>
        <taxon>Bacilli</taxon>
        <taxon>Bacillales</taxon>
        <taxon>Bacillaceae</taxon>
        <taxon>Shouchella</taxon>
    </lineage>
</organism>
<keyword evidence="5" id="KW-0804">Transcription</keyword>
<evidence type="ECO:0000259" key="7">
    <source>
        <dbReference type="Pfam" id="PF08281"/>
    </source>
</evidence>
<dbReference type="GO" id="GO:0003677">
    <property type="term" value="F:DNA binding"/>
    <property type="evidence" value="ECO:0007669"/>
    <property type="project" value="UniProtKB-KW"/>
</dbReference>
<dbReference type="InterPro" id="IPR036388">
    <property type="entry name" value="WH-like_DNA-bd_sf"/>
</dbReference>
<dbReference type="InterPro" id="IPR013324">
    <property type="entry name" value="RNA_pol_sigma_r3/r4-like"/>
</dbReference>
<name>A0A060M1I1_9BACI</name>
<dbReference type="Pfam" id="PF04542">
    <property type="entry name" value="Sigma70_r2"/>
    <property type="match status" value="1"/>
</dbReference>
<dbReference type="STRING" id="1246626.BleG1_3333"/>
<dbReference type="PATRIC" id="fig|1246626.3.peg.3310"/>
<keyword evidence="3" id="KW-0731">Sigma factor</keyword>
<dbReference type="GO" id="GO:0016987">
    <property type="term" value="F:sigma factor activity"/>
    <property type="evidence" value="ECO:0007669"/>
    <property type="project" value="UniProtKB-KW"/>
</dbReference>
<feature type="domain" description="RNA polymerase sigma factor 70 region 4 type 2" evidence="7">
    <location>
        <begin position="92"/>
        <end position="139"/>
    </location>
</feature>
<dbReference type="eggNOG" id="COG1595">
    <property type="taxonomic scope" value="Bacteria"/>
</dbReference>
<dbReference type="NCBIfam" id="TIGR02937">
    <property type="entry name" value="sigma70-ECF"/>
    <property type="match status" value="1"/>
</dbReference>
<evidence type="ECO:0000256" key="4">
    <source>
        <dbReference type="ARBA" id="ARBA00023125"/>
    </source>
</evidence>
<dbReference type="InterPro" id="IPR039425">
    <property type="entry name" value="RNA_pol_sigma-70-like"/>
</dbReference>
<accession>A0A060M1I1</accession>
<dbReference type="InterPro" id="IPR013325">
    <property type="entry name" value="RNA_pol_sigma_r2"/>
</dbReference>
<dbReference type="InterPro" id="IPR007627">
    <property type="entry name" value="RNA_pol_sigma70_r2"/>
</dbReference>
<dbReference type="Gene3D" id="1.10.1740.10">
    <property type="match status" value="1"/>
</dbReference>
<evidence type="ECO:0000256" key="2">
    <source>
        <dbReference type="ARBA" id="ARBA00023015"/>
    </source>
</evidence>
<dbReference type="Pfam" id="PF08281">
    <property type="entry name" value="Sigma70_r4_2"/>
    <property type="match status" value="1"/>
</dbReference>
<evidence type="ECO:0000313" key="8">
    <source>
        <dbReference type="EMBL" id="AIC95880.1"/>
    </source>
</evidence>
<dbReference type="EMBL" id="CP003923">
    <property type="protein sequence ID" value="AIC95880.1"/>
    <property type="molecule type" value="Genomic_DNA"/>
</dbReference>
<protein>
    <submittedName>
        <fullName evidence="8">RNA polymerase sigma factor</fullName>
    </submittedName>
</protein>
<evidence type="ECO:0000313" key="9">
    <source>
        <dbReference type="Proteomes" id="UP000027142"/>
    </source>
</evidence>
<dbReference type="PANTHER" id="PTHR43133">
    <property type="entry name" value="RNA POLYMERASE ECF-TYPE SIGMA FACTO"/>
    <property type="match status" value="1"/>
</dbReference>
<evidence type="ECO:0000256" key="1">
    <source>
        <dbReference type="ARBA" id="ARBA00010641"/>
    </source>
</evidence>